<organism evidence="2">
    <name type="scientific">uncultured bacterium</name>
    <name type="common">gcode 4</name>
    <dbReference type="NCBI Taxonomy" id="1234023"/>
    <lineage>
        <taxon>Bacteria</taxon>
        <taxon>environmental samples</taxon>
    </lineage>
</organism>
<feature type="domain" description="Fido" evidence="1">
    <location>
        <begin position="186"/>
        <end position="332"/>
    </location>
</feature>
<dbReference type="PANTHER" id="PTHR35810">
    <property type="entry name" value="CYTOPLASMIC PROTEIN-RELATED"/>
    <property type="match status" value="1"/>
</dbReference>
<dbReference type="EMBL" id="AMFJ01036047">
    <property type="protein sequence ID" value="EKD25515.1"/>
    <property type="molecule type" value="Genomic_DNA"/>
</dbReference>
<sequence length="334" mass="39307">MKEEQTNLAIYQSDDGEIQVTITLENETLWLPQKKIAELFGVDVRTINDHIQNIYKSSELTENWTIRKNRIVQKEWKRKVSREVFFYNLDIIIAVGYRVNSTKATQFRIRATNILKDYLIKGYALNHKRLEETKLDELQQVVALIKKNIAHAELSHQETTWLLNVITHYTHSWILLQQYDEGSLIFPDGNYKLTAEITYQEAIKSINDMRTNFLFQNYVSELFGIERNNEFKWILESIYQKFDGQELYPTVEEKAAHLLFFIVKNHPFADGNKKIWAFLFLRFLAKNNCLYNADGSKKIDDHTVVAITLLVATCDMNQKNMIIRLILNFLAKQE</sequence>
<dbReference type="Pfam" id="PF13310">
    <property type="entry name" value="Virulence_RhuM"/>
    <property type="match status" value="1"/>
</dbReference>
<dbReference type="Pfam" id="PF02661">
    <property type="entry name" value="Fic"/>
    <property type="match status" value="1"/>
</dbReference>
<reference evidence="2" key="1">
    <citation type="journal article" date="2012" name="Science">
        <title>Fermentation, hydrogen, and sulfur metabolism in multiple uncultivated bacterial phyla.</title>
        <authorList>
            <person name="Wrighton K.C."/>
            <person name="Thomas B.C."/>
            <person name="Sharon I."/>
            <person name="Miller C.S."/>
            <person name="Castelle C.J."/>
            <person name="VerBerkmoes N.C."/>
            <person name="Wilkins M.J."/>
            <person name="Hettich R.L."/>
            <person name="Lipton M.S."/>
            <person name="Williams K.H."/>
            <person name="Long P.E."/>
            <person name="Banfield J.F."/>
        </authorList>
    </citation>
    <scope>NUCLEOTIDE SEQUENCE [LARGE SCALE GENOMIC DNA]</scope>
</reference>
<dbReference type="InterPro" id="IPR053737">
    <property type="entry name" value="Type_II_TA_Toxin"/>
</dbReference>
<gene>
    <name evidence="2" type="ORF">ACD_80C00040G0002</name>
</gene>
<evidence type="ECO:0000313" key="2">
    <source>
        <dbReference type="EMBL" id="EKD25515.1"/>
    </source>
</evidence>
<dbReference type="Gene3D" id="1.20.120.1870">
    <property type="entry name" value="Fic/DOC protein, Fido domain"/>
    <property type="match status" value="1"/>
</dbReference>
<evidence type="ECO:0000259" key="1">
    <source>
        <dbReference type="PROSITE" id="PS51459"/>
    </source>
</evidence>
<dbReference type="AlphaFoldDB" id="K1X5M7"/>
<protein>
    <recommendedName>
        <fullName evidence="1">Fido domain-containing protein</fullName>
    </recommendedName>
</protein>
<dbReference type="InterPro" id="IPR003812">
    <property type="entry name" value="Fido"/>
</dbReference>
<proteinExistence type="predicted"/>
<dbReference type="InterPro" id="IPR036597">
    <property type="entry name" value="Fido-like_dom_sf"/>
</dbReference>
<accession>K1X5M7</accession>
<name>K1X5M7_9BACT</name>
<dbReference type="InterPro" id="IPR011204">
    <property type="entry name" value="Virulence_RhuM-like"/>
</dbReference>
<dbReference type="PANTHER" id="PTHR35810:SF1">
    <property type="entry name" value="CYTOPLASMIC PROTEIN"/>
    <property type="match status" value="1"/>
</dbReference>
<dbReference type="PROSITE" id="PS51459">
    <property type="entry name" value="FIDO"/>
    <property type="match status" value="1"/>
</dbReference>
<comment type="caution">
    <text evidence="2">The sequence shown here is derived from an EMBL/GenBank/DDBJ whole genome shotgun (WGS) entry which is preliminary data.</text>
</comment>
<dbReference type="SUPFAM" id="SSF140931">
    <property type="entry name" value="Fic-like"/>
    <property type="match status" value="1"/>
</dbReference>